<dbReference type="GO" id="GO:0003676">
    <property type="term" value="F:nucleic acid binding"/>
    <property type="evidence" value="ECO:0007669"/>
    <property type="project" value="InterPro"/>
</dbReference>
<keyword evidence="1" id="KW-0479">Metal-binding</keyword>
<name>A0A4S2MIY7_9PEZI</name>
<dbReference type="InterPro" id="IPR036875">
    <property type="entry name" value="Znf_CCHC_sf"/>
</dbReference>
<evidence type="ECO:0000313" key="5">
    <source>
        <dbReference type="Proteomes" id="UP000298138"/>
    </source>
</evidence>
<dbReference type="AlphaFoldDB" id="A0A4S2MIY7"/>
<sequence>MRLQLPMMCFGPALQSSLGLVIRYTNTQLPSLSGTHTDPMDLSNTRFKRLTDEQRAYRRANGLCSYCGDAGHFAASCRKKGKTRANAASSLDNSKGEPSLQHHSSCLPKDESIANSTALYSATQAKKLIGRRPICNKASETAPRSVARSPSPIMRHSEITRSSRFSVLRRNAHLERVVPDLVSQGDSRPIEKTCHERYHSSHPLLLIDETLTVTMKPGPMPAAGGECSGEWVAGGRSAVDLRSRERRCRALLLRMQCLRVELTRGLGWNRCGVMGREGGAWVMVGEIFRG</sequence>
<keyword evidence="5" id="KW-1185">Reference proteome</keyword>
<dbReference type="InterPro" id="IPR001878">
    <property type="entry name" value="Znf_CCHC"/>
</dbReference>
<feature type="region of interest" description="Disordered" evidence="2">
    <location>
        <begin position="88"/>
        <end position="107"/>
    </location>
</feature>
<gene>
    <name evidence="4" type="ORF">EX30DRAFT_224547</name>
</gene>
<evidence type="ECO:0000256" key="2">
    <source>
        <dbReference type="SAM" id="MobiDB-lite"/>
    </source>
</evidence>
<proteinExistence type="predicted"/>
<keyword evidence="1" id="KW-0863">Zinc-finger</keyword>
<dbReference type="Proteomes" id="UP000298138">
    <property type="component" value="Unassembled WGS sequence"/>
</dbReference>
<accession>A0A4S2MIY7</accession>
<protein>
    <recommendedName>
        <fullName evidence="3">CCHC-type domain-containing protein</fullName>
    </recommendedName>
</protein>
<dbReference type="OrthoDB" id="3884315at2759"/>
<dbReference type="InParanoid" id="A0A4S2MIY7"/>
<dbReference type="SUPFAM" id="SSF57756">
    <property type="entry name" value="Retrovirus zinc finger-like domains"/>
    <property type="match status" value="1"/>
</dbReference>
<dbReference type="GO" id="GO:0008270">
    <property type="term" value="F:zinc ion binding"/>
    <property type="evidence" value="ECO:0007669"/>
    <property type="project" value="UniProtKB-KW"/>
</dbReference>
<organism evidence="4 5">
    <name type="scientific">Ascodesmis nigricans</name>
    <dbReference type="NCBI Taxonomy" id="341454"/>
    <lineage>
        <taxon>Eukaryota</taxon>
        <taxon>Fungi</taxon>
        <taxon>Dikarya</taxon>
        <taxon>Ascomycota</taxon>
        <taxon>Pezizomycotina</taxon>
        <taxon>Pezizomycetes</taxon>
        <taxon>Pezizales</taxon>
        <taxon>Ascodesmidaceae</taxon>
        <taxon>Ascodesmis</taxon>
    </lineage>
</organism>
<dbReference type="EMBL" id="ML220163">
    <property type="protein sequence ID" value="TGZ76896.1"/>
    <property type="molecule type" value="Genomic_DNA"/>
</dbReference>
<dbReference type="PROSITE" id="PS50158">
    <property type="entry name" value="ZF_CCHC"/>
    <property type="match status" value="1"/>
</dbReference>
<evidence type="ECO:0000256" key="1">
    <source>
        <dbReference type="PROSITE-ProRule" id="PRU00047"/>
    </source>
</evidence>
<feature type="domain" description="CCHC-type" evidence="3">
    <location>
        <begin position="64"/>
        <end position="79"/>
    </location>
</feature>
<dbReference type="SMART" id="SM00343">
    <property type="entry name" value="ZnF_C2HC"/>
    <property type="match status" value="1"/>
</dbReference>
<evidence type="ECO:0000259" key="3">
    <source>
        <dbReference type="PROSITE" id="PS50158"/>
    </source>
</evidence>
<reference evidence="4 5" key="1">
    <citation type="submission" date="2019-04" db="EMBL/GenBank/DDBJ databases">
        <title>Comparative genomics and transcriptomics to analyze fruiting body development in filamentous ascomycetes.</title>
        <authorList>
            <consortium name="DOE Joint Genome Institute"/>
            <person name="Lutkenhaus R."/>
            <person name="Traeger S."/>
            <person name="Breuer J."/>
            <person name="Kuo A."/>
            <person name="Lipzen A."/>
            <person name="Pangilinan J."/>
            <person name="Dilworth D."/>
            <person name="Sandor L."/>
            <person name="Poggeler S."/>
            <person name="Barry K."/>
            <person name="Grigoriev I.V."/>
            <person name="Nowrousian M."/>
        </authorList>
    </citation>
    <scope>NUCLEOTIDE SEQUENCE [LARGE SCALE GENOMIC DNA]</scope>
    <source>
        <strain evidence="4 5">CBS 389.68</strain>
    </source>
</reference>
<evidence type="ECO:0000313" key="4">
    <source>
        <dbReference type="EMBL" id="TGZ76896.1"/>
    </source>
</evidence>
<keyword evidence="1" id="KW-0862">Zinc</keyword>